<feature type="region of interest" description="Disordered" evidence="1">
    <location>
        <begin position="77"/>
        <end position="97"/>
    </location>
</feature>
<evidence type="ECO:0000256" key="1">
    <source>
        <dbReference type="SAM" id="MobiDB-lite"/>
    </source>
</evidence>
<keyword evidence="3" id="KW-1185">Reference proteome</keyword>
<dbReference type="InParanoid" id="L9LA00"/>
<feature type="compositionally biased region" description="Basic and acidic residues" evidence="1">
    <location>
        <begin position="230"/>
        <end position="274"/>
    </location>
</feature>
<protein>
    <submittedName>
        <fullName evidence="2">Uncharacterized protein</fullName>
    </submittedName>
</protein>
<reference evidence="3" key="1">
    <citation type="submission" date="2012-07" db="EMBL/GenBank/DDBJ databases">
        <title>Genome of the Chinese tree shrew, a rising model animal genetically related to primates.</title>
        <authorList>
            <person name="Zhang G."/>
            <person name="Fan Y."/>
            <person name="Yao Y."/>
            <person name="Huang Z."/>
        </authorList>
    </citation>
    <scope>NUCLEOTIDE SEQUENCE [LARGE SCALE GENOMIC DNA]</scope>
</reference>
<feature type="compositionally biased region" description="Low complexity" evidence="1">
    <location>
        <begin position="77"/>
        <end position="95"/>
    </location>
</feature>
<reference evidence="3" key="2">
    <citation type="journal article" date="2013" name="Nat. Commun.">
        <title>Genome of the Chinese tree shrew.</title>
        <authorList>
            <person name="Fan Y."/>
            <person name="Huang Z.Y."/>
            <person name="Cao C.C."/>
            <person name="Chen C.S."/>
            <person name="Chen Y.X."/>
            <person name="Fan D.D."/>
            <person name="He J."/>
            <person name="Hou H.L."/>
            <person name="Hu L."/>
            <person name="Hu X.T."/>
            <person name="Jiang X.T."/>
            <person name="Lai R."/>
            <person name="Lang Y.S."/>
            <person name="Liang B."/>
            <person name="Liao S.G."/>
            <person name="Mu D."/>
            <person name="Ma Y.Y."/>
            <person name="Niu Y.Y."/>
            <person name="Sun X.Q."/>
            <person name="Xia J.Q."/>
            <person name="Xiao J."/>
            <person name="Xiong Z.Q."/>
            <person name="Xu L."/>
            <person name="Yang L."/>
            <person name="Zhang Y."/>
            <person name="Zhao W."/>
            <person name="Zhao X.D."/>
            <person name="Zheng Y.T."/>
            <person name="Zhou J.M."/>
            <person name="Zhu Y.B."/>
            <person name="Zhang G.J."/>
            <person name="Wang J."/>
            <person name="Yao Y.G."/>
        </authorList>
    </citation>
    <scope>NUCLEOTIDE SEQUENCE [LARGE SCALE GENOMIC DNA]</scope>
</reference>
<evidence type="ECO:0000313" key="2">
    <source>
        <dbReference type="EMBL" id="ELW71728.1"/>
    </source>
</evidence>
<name>L9LA00_TUPCH</name>
<gene>
    <name evidence="2" type="ORF">TREES_T100000125</name>
</gene>
<feature type="region of interest" description="Disordered" evidence="1">
    <location>
        <begin position="225"/>
        <end position="308"/>
    </location>
</feature>
<organism evidence="2 3">
    <name type="scientific">Tupaia chinensis</name>
    <name type="common">Chinese tree shrew</name>
    <name type="synonym">Tupaia belangeri chinensis</name>
    <dbReference type="NCBI Taxonomy" id="246437"/>
    <lineage>
        <taxon>Eukaryota</taxon>
        <taxon>Metazoa</taxon>
        <taxon>Chordata</taxon>
        <taxon>Craniata</taxon>
        <taxon>Vertebrata</taxon>
        <taxon>Euteleostomi</taxon>
        <taxon>Mammalia</taxon>
        <taxon>Eutheria</taxon>
        <taxon>Euarchontoglires</taxon>
        <taxon>Scandentia</taxon>
        <taxon>Tupaiidae</taxon>
        <taxon>Tupaia</taxon>
    </lineage>
</organism>
<accession>L9LA00</accession>
<dbReference type="EMBL" id="KB320453">
    <property type="protein sequence ID" value="ELW71728.1"/>
    <property type="molecule type" value="Genomic_DNA"/>
</dbReference>
<sequence length="357" mass="38905">MLTITSRLVEQPQFSRKNQQGNVTTSLGPFSLDCIWATLGPFPRQHRITQSAPYRPRYSRSQHRDFAAAGCKAKVRSPAVSPAPSPRSNAAAAVPTHQNHRSLNVTNKFHPVIGPAGEPSPRALGPSAHGHAPHPSAGRCGAGSIVINDSTCHLQAGDPRATGSGCRLHALPPPPDTHPAHTRRLKEILASARYGVSLLERTLRMGRRSISSSEVAAINVGGRSRVARRAAMEKDRERGSEREAAEKGRRGEEEAHTGRGRGRGGEEGKGDRREGKRGKRKKRREKEREQRREKGEGRERKSVKDLRTGVETGLALACTQESPWNPSARHRTKGSVLWTDTPLPSCSPSFQPLAQIG</sequence>
<feature type="compositionally biased region" description="Basic residues" evidence="1">
    <location>
        <begin position="275"/>
        <end position="285"/>
    </location>
</feature>
<dbReference type="AlphaFoldDB" id="L9LA00"/>
<proteinExistence type="predicted"/>
<feature type="compositionally biased region" description="Basic and acidic residues" evidence="1">
    <location>
        <begin position="286"/>
        <end position="308"/>
    </location>
</feature>
<dbReference type="Proteomes" id="UP000011518">
    <property type="component" value="Unassembled WGS sequence"/>
</dbReference>
<feature type="region of interest" description="Disordered" evidence="1">
    <location>
        <begin position="112"/>
        <end position="137"/>
    </location>
</feature>
<evidence type="ECO:0000313" key="3">
    <source>
        <dbReference type="Proteomes" id="UP000011518"/>
    </source>
</evidence>